<organism evidence="2 3">
    <name type="scientific">Deinococcus arboris</name>
    <dbReference type="NCBI Taxonomy" id="2682977"/>
    <lineage>
        <taxon>Bacteria</taxon>
        <taxon>Thermotogati</taxon>
        <taxon>Deinococcota</taxon>
        <taxon>Deinococci</taxon>
        <taxon>Deinococcales</taxon>
        <taxon>Deinococcaceae</taxon>
        <taxon>Deinococcus</taxon>
    </lineage>
</organism>
<dbReference type="InterPro" id="IPR012349">
    <property type="entry name" value="Split_barrel_FMN-bd"/>
</dbReference>
<protein>
    <submittedName>
        <fullName evidence="2">General stress protein</fullName>
    </submittedName>
</protein>
<dbReference type="InterPro" id="IPR038725">
    <property type="entry name" value="YdaG_split_barrel_FMN-bd"/>
</dbReference>
<feature type="domain" description="General stress protein FMN-binding split barrel" evidence="1">
    <location>
        <begin position="9"/>
        <end position="153"/>
    </location>
</feature>
<reference evidence="2 3" key="1">
    <citation type="submission" date="2019-12" db="EMBL/GenBank/DDBJ databases">
        <title>Deinococcus sp. HMF7620 Genome sequencing and assembly.</title>
        <authorList>
            <person name="Kang H."/>
            <person name="Kim H."/>
            <person name="Joh K."/>
        </authorList>
    </citation>
    <scope>NUCLEOTIDE SEQUENCE [LARGE SCALE GENOMIC DNA]</scope>
    <source>
        <strain evidence="2 3">HMF7620</strain>
    </source>
</reference>
<name>A0A7C9HQQ3_9DEIO</name>
<evidence type="ECO:0000313" key="2">
    <source>
        <dbReference type="EMBL" id="MVN86213.1"/>
    </source>
</evidence>
<evidence type="ECO:0000259" key="1">
    <source>
        <dbReference type="Pfam" id="PF16242"/>
    </source>
</evidence>
<proteinExistence type="predicted"/>
<dbReference type="PANTHER" id="PTHR34818">
    <property type="entry name" value="PROTEIN BLI-3"/>
    <property type="match status" value="1"/>
</dbReference>
<dbReference type="PANTHER" id="PTHR34818:SF1">
    <property type="entry name" value="PROTEIN BLI-3"/>
    <property type="match status" value="1"/>
</dbReference>
<dbReference type="Pfam" id="PF16242">
    <property type="entry name" value="Pyrid_ox_like"/>
    <property type="match status" value="1"/>
</dbReference>
<sequence>MTTTTREEALNKVGELIKDVKFAMLTVTDEHGHLKGHPMTTQDVEFDGDIWFLGGKDTEQVRNMGARPQVNVSYSRPDKGIYVSVRGAASLVENRAKLEEVWSDFYKAYFPEGIDDPNIQLIRIEADGAEYWESDGKVRSLIGLAKGLLTGKEAKQGENETVNL</sequence>
<dbReference type="Proteomes" id="UP000483286">
    <property type="component" value="Unassembled WGS sequence"/>
</dbReference>
<dbReference type="InterPro" id="IPR052917">
    <property type="entry name" value="Stress-Dev_Protein"/>
</dbReference>
<dbReference type="SUPFAM" id="SSF50475">
    <property type="entry name" value="FMN-binding split barrel"/>
    <property type="match status" value="1"/>
</dbReference>
<keyword evidence="3" id="KW-1185">Reference proteome</keyword>
<evidence type="ECO:0000313" key="3">
    <source>
        <dbReference type="Proteomes" id="UP000483286"/>
    </source>
</evidence>
<accession>A0A7C9HQQ3</accession>
<dbReference type="Gene3D" id="2.30.110.10">
    <property type="entry name" value="Electron Transport, Fmn-binding Protein, Chain A"/>
    <property type="match status" value="1"/>
</dbReference>
<dbReference type="RefSeq" id="WP_157458270.1">
    <property type="nucleotide sequence ID" value="NZ_WQLB01000005.1"/>
</dbReference>
<gene>
    <name evidence="2" type="ORF">GO986_05490</name>
</gene>
<comment type="caution">
    <text evidence="2">The sequence shown here is derived from an EMBL/GenBank/DDBJ whole genome shotgun (WGS) entry which is preliminary data.</text>
</comment>
<dbReference type="AlphaFoldDB" id="A0A7C9HQQ3"/>
<dbReference type="EMBL" id="WQLB01000005">
    <property type="protein sequence ID" value="MVN86213.1"/>
    <property type="molecule type" value="Genomic_DNA"/>
</dbReference>